<dbReference type="Proteomes" id="UP000245765">
    <property type="component" value="Unassembled WGS sequence"/>
</dbReference>
<dbReference type="AlphaFoldDB" id="A0A317FK44"/>
<proteinExistence type="predicted"/>
<dbReference type="PANTHER" id="PTHR11365">
    <property type="entry name" value="5-OXOPROLINASE RELATED"/>
    <property type="match status" value="1"/>
</dbReference>
<reference evidence="3" key="1">
    <citation type="submission" date="2018-05" db="EMBL/GenBank/DDBJ databases">
        <authorList>
            <person name="Du Z."/>
            <person name="Wang X."/>
        </authorList>
    </citation>
    <scope>NUCLEOTIDE SEQUENCE [LARGE SCALE GENOMIC DNA]</scope>
    <source>
        <strain evidence="3">CQN31</strain>
    </source>
</reference>
<comment type="caution">
    <text evidence="2">The sequence shown here is derived from an EMBL/GenBank/DDBJ whole genome shotgun (WGS) entry which is preliminary data.</text>
</comment>
<dbReference type="InterPro" id="IPR003692">
    <property type="entry name" value="Hydantoinase_B"/>
</dbReference>
<accession>A0A317FK44</accession>
<keyword evidence="3" id="KW-1185">Reference proteome</keyword>
<dbReference type="Pfam" id="PF02538">
    <property type="entry name" value="Hydantoinase_B"/>
    <property type="match status" value="1"/>
</dbReference>
<sequence>MRLDAVSVQVLWNRLVAIVDEAAQGLIRTAYTPSVKEYHDFCCAVFDARADMLAHSTVTTAGFLGIVPEVMRNFLKVFPAETLQPGDVIITNDPWAASGHLIDISVASPIFHRDKLVGFTLCIVHHLDMGGRMSTLESKDMYEEGLKIPIMKLYEAGKLNEAIFAFIRANIRVPEKVLGDLRAQLVANNVCTRGLTAMLAETGLEDLGELGAEITARSERSLRAKIAKLPKGTWRSETLLPPLPVTGEQILIKVALTIADDQVTIDFAGTSGEVRAAVNCTLNMTRSYSAYPIKLALDPDVPNNDGCMRAITILAPEGTAVNSRPPASTWGRTMISHLLPEVIYGALEQVLPEAVLGGNGGCPANEMYLHGRWRDGRSFLAISQHSGGFGGSVRQDGWPTLCFPNNTANIPMEVTEREAPIVYRRKEFVTDSAGPGQFRGGLGQEVEFEVLNADLAGGYVESSVRLNGRSEGGSFPIGGRAGGGAGRGGGLWVNGQPAEHGIYRRLHAGDRLRFTLGGGGGYGDPFARDPAAVLADVREGKVSVAAALRDYGVVVTGGALDLAATRRARGG</sequence>
<dbReference type="RefSeq" id="WP_109869343.1">
    <property type="nucleotide sequence ID" value="NZ_QGNA01000001.1"/>
</dbReference>
<dbReference type="OrthoDB" id="9761586at2"/>
<name>A0A317FK44_9PROT</name>
<evidence type="ECO:0000313" key="3">
    <source>
        <dbReference type="Proteomes" id="UP000245765"/>
    </source>
</evidence>
<dbReference type="GO" id="GO:0017168">
    <property type="term" value="F:5-oxoprolinase (ATP-hydrolyzing) activity"/>
    <property type="evidence" value="ECO:0007669"/>
    <property type="project" value="TreeGrafter"/>
</dbReference>
<dbReference type="EMBL" id="QGNA01000001">
    <property type="protein sequence ID" value="PWS38722.1"/>
    <property type="molecule type" value="Genomic_DNA"/>
</dbReference>
<dbReference type="InterPro" id="IPR045079">
    <property type="entry name" value="Oxoprolinase-like"/>
</dbReference>
<dbReference type="GO" id="GO:0005829">
    <property type="term" value="C:cytosol"/>
    <property type="evidence" value="ECO:0007669"/>
    <property type="project" value="TreeGrafter"/>
</dbReference>
<dbReference type="GO" id="GO:0006749">
    <property type="term" value="P:glutathione metabolic process"/>
    <property type="evidence" value="ECO:0007669"/>
    <property type="project" value="TreeGrafter"/>
</dbReference>
<feature type="domain" description="Hydantoinase B/oxoprolinase" evidence="1">
    <location>
        <begin position="4"/>
        <end position="525"/>
    </location>
</feature>
<gene>
    <name evidence="2" type="ORF">DFH01_05540</name>
</gene>
<evidence type="ECO:0000259" key="1">
    <source>
        <dbReference type="Pfam" id="PF02538"/>
    </source>
</evidence>
<organism evidence="2 3">
    <name type="scientific">Falsiroseomonas bella</name>
    <dbReference type="NCBI Taxonomy" id="2184016"/>
    <lineage>
        <taxon>Bacteria</taxon>
        <taxon>Pseudomonadati</taxon>
        <taxon>Pseudomonadota</taxon>
        <taxon>Alphaproteobacteria</taxon>
        <taxon>Acetobacterales</taxon>
        <taxon>Roseomonadaceae</taxon>
        <taxon>Falsiroseomonas</taxon>
    </lineage>
</organism>
<protein>
    <recommendedName>
        <fullName evidence="1">Hydantoinase B/oxoprolinase domain-containing protein</fullName>
    </recommendedName>
</protein>
<evidence type="ECO:0000313" key="2">
    <source>
        <dbReference type="EMBL" id="PWS38722.1"/>
    </source>
</evidence>
<dbReference type="PANTHER" id="PTHR11365:SF23">
    <property type="entry name" value="HYPOTHETICAL 5-OXOPROLINASE (EUROFUNG)-RELATED"/>
    <property type="match status" value="1"/>
</dbReference>